<comment type="caution">
    <text evidence="2">The sequence shown here is derived from an EMBL/GenBank/DDBJ whole genome shotgun (WGS) entry which is preliminary data.</text>
</comment>
<feature type="transmembrane region" description="Helical" evidence="1">
    <location>
        <begin position="33"/>
        <end position="51"/>
    </location>
</feature>
<reference evidence="2 3" key="1">
    <citation type="journal article" date="2021" name="Commun. Biol.">
        <title>The genome of Shorea leprosula (Dipterocarpaceae) highlights the ecological relevance of drought in aseasonal tropical rainforests.</title>
        <authorList>
            <person name="Ng K.K.S."/>
            <person name="Kobayashi M.J."/>
            <person name="Fawcett J.A."/>
            <person name="Hatakeyama M."/>
            <person name="Paape T."/>
            <person name="Ng C.H."/>
            <person name="Ang C.C."/>
            <person name="Tnah L.H."/>
            <person name="Lee C.T."/>
            <person name="Nishiyama T."/>
            <person name="Sese J."/>
            <person name="O'Brien M.J."/>
            <person name="Copetti D."/>
            <person name="Mohd Noor M.I."/>
            <person name="Ong R.C."/>
            <person name="Putra M."/>
            <person name="Sireger I.Z."/>
            <person name="Indrioko S."/>
            <person name="Kosugi Y."/>
            <person name="Izuno A."/>
            <person name="Isagi Y."/>
            <person name="Lee S.L."/>
            <person name="Shimizu K.K."/>
        </authorList>
    </citation>
    <scope>NUCLEOTIDE SEQUENCE [LARGE SCALE GENOMIC DNA]</scope>
    <source>
        <strain evidence="2">214</strain>
    </source>
</reference>
<organism evidence="2 3">
    <name type="scientific">Rubroshorea leprosula</name>
    <dbReference type="NCBI Taxonomy" id="152421"/>
    <lineage>
        <taxon>Eukaryota</taxon>
        <taxon>Viridiplantae</taxon>
        <taxon>Streptophyta</taxon>
        <taxon>Embryophyta</taxon>
        <taxon>Tracheophyta</taxon>
        <taxon>Spermatophyta</taxon>
        <taxon>Magnoliopsida</taxon>
        <taxon>eudicotyledons</taxon>
        <taxon>Gunneridae</taxon>
        <taxon>Pentapetalae</taxon>
        <taxon>rosids</taxon>
        <taxon>malvids</taxon>
        <taxon>Malvales</taxon>
        <taxon>Dipterocarpaceae</taxon>
        <taxon>Rubroshorea</taxon>
    </lineage>
</organism>
<name>A0AAV5JGV3_9ROSI</name>
<proteinExistence type="predicted"/>
<sequence>MVLDSIVSSPIRRKTFPRDEMGSWSTLVQRHRYLLTALTLLAFLCTIYLYFAVTLGATGSCAGLKGAKRATCELQHAGSSLHSGKLKFF</sequence>
<accession>A0AAV5JGV3</accession>
<evidence type="ECO:0000313" key="3">
    <source>
        <dbReference type="Proteomes" id="UP001054252"/>
    </source>
</evidence>
<dbReference type="PANTHER" id="PTHR34774:SF1">
    <property type="entry name" value="EPHRIN-A3 PROTEIN"/>
    <property type="match status" value="1"/>
</dbReference>
<evidence type="ECO:0000313" key="2">
    <source>
        <dbReference type="EMBL" id="GKV09640.1"/>
    </source>
</evidence>
<keyword evidence="3" id="KW-1185">Reference proteome</keyword>
<keyword evidence="1" id="KW-1133">Transmembrane helix</keyword>
<evidence type="ECO:0000256" key="1">
    <source>
        <dbReference type="SAM" id="Phobius"/>
    </source>
</evidence>
<protein>
    <submittedName>
        <fullName evidence="2">Uncharacterized protein</fullName>
    </submittedName>
</protein>
<keyword evidence="1" id="KW-0472">Membrane</keyword>
<dbReference type="EMBL" id="BPVZ01000031">
    <property type="protein sequence ID" value="GKV09640.1"/>
    <property type="molecule type" value="Genomic_DNA"/>
</dbReference>
<dbReference type="PANTHER" id="PTHR34774">
    <property type="entry name" value="EPHRIN-A3 PROTEIN"/>
    <property type="match status" value="1"/>
</dbReference>
<keyword evidence="1" id="KW-0812">Transmembrane</keyword>
<dbReference type="Proteomes" id="UP001054252">
    <property type="component" value="Unassembled WGS sequence"/>
</dbReference>
<gene>
    <name evidence="2" type="ORF">SLEP1_g21111</name>
</gene>
<dbReference type="AlphaFoldDB" id="A0AAV5JGV3"/>